<name>A0ABN1WDW7_9ACTN</name>
<keyword evidence="3" id="KW-1185">Reference proteome</keyword>
<evidence type="ECO:0000313" key="3">
    <source>
        <dbReference type="Proteomes" id="UP001500037"/>
    </source>
</evidence>
<sequence>MNTRAHQYRGRTSTTLPAINGYTEQRTYDRAGHLTTIAGTKSGTTLSAGYRRSPARRGRGRGGTGRERGGLANLDEPVDVGAALEVAEVEARNGFEFAAPVVRDAHRNAAGRLLEGKRPAVTASHYTRLVVGGHGGQDERRGRTGATPLSVMAAQPAAWYLPRMPVEPSAWVTRMKL</sequence>
<evidence type="ECO:0000313" key="2">
    <source>
        <dbReference type="EMBL" id="GAA1243325.1"/>
    </source>
</evidence>
<evidence type="ECO:0008006" key="4">
    <source>
        <dbReference type="Google" id="ProtNLM"/>
    </source>
</evidence>
<organism evidence="2 3">
    <name type="scientific">Kitasatospora nipponensis</name>
    <dbReference type="NCBI Taxonomy" id="258049"/>
    <lineage>
        <taxon>Bacteria</taxon>
        <taxon>Bacillati</taxon>
        <taxon>Actinomycetota</taxon>
        <taxon>Actinomycetes</taxon>
        <taxon>Kitasatosporales</taxon>
        <taxon>Streptomycetaceae</taxon>
        <taxon>Kitasatospora</taxon>
    </lineage>
</organism>
<evidence type="ECO:0000256" key="1">
    <source>
        <dbReference type="SAM" id="MobiDB-lite"/>
    </source>
</evidence>
<proteinExistence type="predicted"/>
<comment type="caution">
    <text evidence="2">The sequence shown here is derived from an EMBL/GenBank/DDBJ whole genome shotgun (WGS) entry which is preliminary data.</text>
</comment>
<dbReference type="Proteomes" id="UP001500037">
    <property type="component" value="Unassembled WGS sequence"/>
</dbReference>
<accession>A0ABN1WDW7</accession>
<feature type="region of interest" description="Disordered" evidence="1">
    <location>
        <begin position="43"/>
        <end position="73"/>
    </location>
</feature>
<dbReference type="EMBL" id="BAAALF010000063">
    <property type="protein sequence ID" value="GAA1243325.1"/>
    <property type="molecule type" value="Genomic_DNA"/>
</dbReference>
<reference evidence="2 3" key="1">
    <citation type="journal article" date="2019" name="Int. J. Syst. Evol. Microbiol.">
        <title>The Global Catalogue of Microorganisms (GCM) 10K type strain sequencing project: providing services to taxonomists for standard genome sequencing and annotation.</title>
        <authorList>
            <consortium name="The Broad Institute Genomics Platform"/>
            <consortium name="The Broad Institute Genome Sequencing Center for Infectious Disease"/>
            <person name="Wu L."/>
            <person name="Ma J."/>
        </authorList>
    </citation>
    <scope>NUCLEOTIDE SEQUENCE [LARGE SCALE GENOMIC DNA]</scope>
    <source>
        <strain evidence="2 3">JCM 13004</strain>
    </source>
</reference>
<protein>
    <recommendedName>
        <fullName evidence="4">YD repeat-containing protein</fullName>
    </recommendedName>
</protein>
<gene>
    <name evidence="2" type="ORF">GCM10009665_37730</name>
</gene>